<dbReference type="Pfam" id="PF08282">
    <property type="entry name" value="Hydrolase_3"/>
    <property type="match status" value="2"/>
</dbReference>
<dbReference type="InterPro" id="IPR006379">
    <property type="entry name" value="HAD-SF_hydro_IIB"/>
</dbReference>
<dbReference type="InterPro" id="IPR036412">
    <property type="entry name" value="HAD-like_sf"/>
</dbReference>
<dbReference type="GO" id="GO:0000287">
    <property type="term" value="F:magnesium ion binding"/>
    <property type="evidence" value="ECO:0007669"/>
    <property type="project" value="TreeGrafter"/>
</dbReference>
<gene>
    <name evidence="1" type="ordered locus">Apre_0434</name>
</gene>
<dbReference type="GO" id="GO:0016791">
    <property type="term" value="F:phosphatase activity"/>
    <property type="evidence" value="ECO:0007669"/>
    <property type="project" value="TreeGrafter"/>
</dbReference>
<dbReference type="eggNOG" id="COG0561">
    <property type="taxonomic scope" value="Bacteria"/>
</dbReference>
<dbReference type="PANTHER" id="PTHR10000:SF8">
    <property type="entry name" value="HAD SUPERFAMILY HYDROLASE-LIKE, TYPE 3"/>
    <property type="match status" value="1"/>
</dbReference>
<dbReference type="Proteomes" id="UP000002294">
    <property type="component" value="Chromosome"/>
</dbReference>
<keyword evidence="2" id="KW-1185">Reference proteome</keyword>
<dbReference type="GO" id="GO:0005829">
    <property type="term" value="C:cytosol"/>
    <property type="evidence" value="ECO:0007669"/>
    <property type="project" value="TreeGrafter"/>
</dbReference>
<protein>
    <submittedName>
        <fullName evidence="1">HAD-superfamily hydrolase, subfamily IIB</fullName>
    </submittedName>
</protein>
<dbReference type="EMBL" id="CP001708">
    <property type="protein sequence ID" value="ACV28481.1"/>
    <property type="molecule type" value="Genomic_DNA"/>
</dbReference>
<organism evidence="1 2">
    <name type="scientific">Anaerococcus prevotii (strain ATCC 9321 / DSM 20548 / JCM 6508 / NCTC 11806 / PC1)</name>
    <name type="common">Peptostreptococcus prevotii</name>
    <name type="synonym">Peptococcus prevotii</name>
    <dbReference type="NCBI Taxonomy" id="525919"/>
    <lineage>
        <taxon>Bacteria</taxon>
        <taxon>Bacillati</taxon>
        <taxon>Bacillota</taxon>
        <taxon>Tissierellia</taxon>
        <taxon>Tissierellales</taxon>
        <taxon>Peptoniphilaceae</taxon>
        <taxon>Anaerococcus</taxon>
    </lineage>
</organism>
<dbReference type="KEGG" id="apr:Apre_0434"/>
<evidence type="ECO:0000313" key="2">
    <source>
        <dbReference type="Proteomes" id="UP000002294"/>
    </source>
</evidence>
<reference evidence="1 2" key="1">
    <citation type="journal article" date="2009" name="Stand. Genomic Sci.">
        <title>Complete genome sequence of Anaerococcus prevotii type strain (PC1).</title>
        <authorList>
            <person name="Labutti K."/>
            <person name="Pukall R."/>
            <person name="Steenblock K."/>
            <person name="Glavina Del Rio T."/>
            <person name="Tice H."/>
            <person name="Copeland A."/>
            <person name="Cheng J.F."/>
            <person name="Lucas S."/>
            <person name="Chen F."/>
            <person name="Nolan M."/>
            <person name="Bruce D."/>
            <person name="Goodwin L."/>
            <person name="Pitluck S."/>
            <person name="Ivanova N."/>
            <person name="Mavromatis K."/>
            <person name="Ovchinnikova G."/>
            <person name="Pati A."/>
            <person name="Chen A."/>
            <person name="Palaniappan K."/>
            <person name="Land M."/>
            <person name="Hauser L."/>
            <person name="Chang Y.J."/>
            <person name="Jeffries C.D."/>
            <person name="Chain P."/>
            <person name="Saunders E."/>
            <person name="Brettin T."/>
            <person name="Detter J.C."/>
            <person name="Han C."/>
            <person name="Goker M."/>
            <person name="Bristow J."/>
            <person name="Eisen J.A."/>
            <person name="Markowitz V."/>
            <person name="Hugenholtz P."/>
            <person name="Kyrpides N.C."/>
            <person name="Klenk H.P."/>
            <person name="Lapidus A."/>
        </authorList>
    </citation>
    <scope>NUCLEOTIDE SEQUENCE [LARGE SCALE GENOMIC DNA]</scope>
    <source>
        <strain evidence="2">ATCC 9321 / DSM 20548 / JCM 6508 / NCTC 11806 / PC1</strain>
    </source>
</reference>
<proteinExistence type="predicted"/>
<name>C7RG70_ANAPD</name>
<dbReference type="NCBIfam" id="TIGR01484">
    <property type="entry name" value="HAD-SF-IIB"/>
    <property type="match status" value="1"/>
</dbReference>
<dbReference type="RefSeq" id="WP_015777393.1">
    <property type="nucleotide sequence ID" value="NC_013171.1"/>
</dbReference>
<evidence type="ECO:0000313" key="1">
    <source>
        <dbReference type="EMBL" id="ACV28481.1"/>
    </source>
</evidence>
<dbReference type="Gene3D" id="3.30.1240.10">
    <property type="match status" value="2"/>
</dbReference>
<dbReference type="AlphaFoldDB" id="C7RG70"/>
<dbReference type="OrthoDB" id="306707at2"/>
<dbReference type="PANTHER" id="PTHR10000">
    <property type="entry name" value="PHOSPHOSERINE PHOSPHATASE"/>
    <property type="match status" value="1"/>
</dbReference>
<sequence length="230" mass="26462">MKLIASDFDGTIFIDGKIKTEDIEAIRDFQDKGNLFGLVTGRTYHSLFVLIEGKIDPDFIIANNGSHIFVKNGTDMIEILKYSLDQDKLRDVIDYYGRTYPTKIFTDKDREVDRLEDLREGEEILSLAIYSDHILENPFQEDFSFHKSIGVIDVINSAVSKQTGIEFIKDFYGFDKEIIAIGDDFNDISFLEQTRLSFSLNYVKEKEVLDAVNFKVEGIRELIENIDDVK</sequence>
<keyword evidence="1" id="KW-0378">Hydrolase</keyword>
<accession>C7RG70</accession>
<dbReference type="SUPFAM" id="SSF56784">
    <property type="entry name" value="HAD-like"/>
    <property type="match status" value="1"/>
</dbReference>
<dbReference type="STRING" id="525919.Apre_0434"/>
<dbReference type="InterPro" id="IPR023214">
    <property type="entry name" value="HAD_sf"/>
</dbReference>
<dbReference type="Gene3D" id="3.40.50.1000">
    <property type="entry name" value="HAD superfamily/HAD-like"/>
    <property type="match status" value="2"/>
</dbReference>
<dbReference type="HOGENOM" id="CLU_044146_3_2_9"/>